<accession>A0AAV2ENW1</accession>
<evidence type="ECO:0000313" key="3">
    <source>
        <dbReference type="EMBL" id="CAL1387646.1"/>
    </source>
</evidence>
<feature type="region of interest" description="Disordered" evidence="1">
    <location>
        <begin position="37"/>
        <end position="107"/>
    </location>
</feature>
<keyword evidence="2" id="KW-1133">Transmembrane helix</keyword>
<keyword evidence="2" id="KW-0812">Transmembrane</keyword>
<dbReference type="EMBL" id="OZ034818">
    <property type="protein sequence ID" value="CAL1387646.1"/>
    <property type="molecule type" value="Genomic_DNA"/>
</dbReference>
<evidence type="ECO:0000256" key="1">
    <source>
        <dbReference type="SAM" id="MobiDB-lite"/>
    </source>
</evidence>
<dbReference type="Proteomes" id="UP001497516">
    <property type="component" value="Chromosome 5"/>
</dbReference>
<feature type="transmembrane region" description="Helical" evidence="2">
    <location>
        <begin position="15"/>
        <end position="32"/>
    </location>
</feature>
<gene>
    <name evidence="3" type="ORF">LTRI10_LOCUS28619</name>
</gene>
<organism evidence="3 4">
    <name type="scientific">Linum trigynum</name>
    <dbReference type="NCBI Taxonomy" id="586398"/>
    <lineage>
        <taxon>Eukaryota</taxon>
        <taxon>Viridiplantae</taxon>
        <taxon>Streptophyta</taxon>
        <taxon>Embryophyta</taxon>
        <taxon>Tracheophyta</taxon>
        <taxon>Spermatophyta</taxon>
        <taxon>Magnoliopsida</taxon>
        <taxon>eudicotyledons</taxon>
        <taxon>Gunneridae</taxon>
        <taxon>Pentapetalae</taxon>
        <taxon>rosids</taxon>
        <taxon>fabids</taxon>
        <taxon>Malpighiales</taxon>
        <taxon>Linaceae</taxon>
        <taxon>Linum</taxon>
    </lineage>
</organism>
<reference evidence="3 4" key="1">
    <citation type="submission" date="2024-04" db="EMBL/GenBank/DDBJ databases">
        <authorList>
            <person name="Fracassetti M."/>
        </authorList>
    </citation>
    <scope>NUCLEOTIDE SEQUENCE [LARGE SCALE GENOMIC DNA]</scope>
</reference>
<evidence type="ECO:0000313" key="4">
    <source>
        <dbReference type="Proteomes" id="UP001497516"/>
    </source>
</evidence>
<keyword evidence="4" id="KW-1185">Reference proteome</keyword>
<evidence type="ECO:0000256" key="2">
    <source>
        <dbReference type="SAM" id="Phobius"/>
    </source>
</evidence>
<proteinExistence type="predicted"/>
<protein>
    <submittedName>
        <fullName evidence="3">Uncharacterized protein</fullName>
    </submittedName>
</protein>
<name>A0AAV2ENW1_9ROSI</name>
<sequence>MRVALSSLFELGSRLGRLLFCVVVVVLRASLLNQMSTGRTSKQGDGEDSRAQSVPTENMGAKFGTRMDRGVKRGLRATLRPTSSVRSGKKRKHRDGNGEISSVPKKHRVSKIKGWRFWLPSPSDLEKEVSSHASVDGGWLRVLEQRVYAKYTTRKFS</sequence>
<keyword evidence="2" id="KW-0472">Membrane</keyword>
<dbReference type="AlphaFoldDB" id="A0AAV2ENW1"/>